<evidence type="ECO:0000256" key="2">
    <source>
        <dbReference type="ARBA" id="ARBA00007149"/>
    </source>
</evidence>
<keyword evidence="5" id="KW-0812">Transmembrane</keyword>
<reference evidence="11 12" key="1">
    <citation type="submission" date="2018-06" db="EMBL/GenBank/DDBJ databases">
        <title>Whole genome sequencing of Candida tropicalis (genome annotated by CSBL at Korea University).</title>
        <authorList>
            <person name="Ahn J."/>
        </authorList>
    </citation>
    <scope>NUCLEOTIDE SEQUENCE [LARGE SCALE GENOMIC DNA]</scope>
    <source>
        <strain evidence="11 12">ATCC 20962</strain>
    </source>
</reference>
<evidence type="ECO:0000256" key="5">
    <source>
        <dbReference type="ARBA" id="ARBA00022692"/>
    </source>
</evidence>
<comment type="similarity">
    <text evidence="2">Belongs to the ROT1 family.</text>
</comment>
<gene>
    <name evidence="11" type="primary">ROT1_1</name>
    <name evidence="11" type="ORF">Cantr_07201</name>
</gene>
<evidence type="ECO:0000256" key="1">
    <source>
        <dbReference type="ARBA" id="ARBA00004115"/>
    </source>
</evidence>
<organism evidence="11 12">
    <name type="scientific">Candida viswanathii</name>
    <dbReference type="NCBI Taxonomy" id="5486"/>
    <lineage>
        <taxon>Eukaryota</taxon>
        <taxon>Fungi</taxon>
        <taxon>Dikarya</taxon>
        <taxon>Ascomycota</taxon>
        <taxon>Saccharomycotina</taxon>
        <taxon>Pichiomycetes</taxon>
        <taxon>Debaryomycetaceae</taxon>
        <taxon>Candida/Lodderomyces clade</taxon>
        <taxon>Candida</taxon>
    </lineage>
</organism>
<keyword evidence="6 10" id="KW-0732">Signal</keyword>
<keyword evidence="12" id="KW-1185">Reference proteome</keyword>
<dbReference type="GO" id="GO:0051082">
    <property type="term" value="F:unfolded protein binding"/>
    <property type="evidence" value="ECO:0007669"/>
    <property type="project" value="TreeGrafter"/>
</dbReference>
<name>A0A367Y1Q1_9ASCO</name>
<dbReference type="PANTHER" id="PTHR28090">
    <property type="entry name" value="PROTEIN ROT1"/>
    <property type="match status" value="1"/>
</dbReference>
<dbReference type="GO" id="GO:0007118">
    <property type="term" value="P:budding cell apical bud growth"/>
    <property type="evidence" value="ECO:0007669"/>
    <property type="project" value="TreeGrafter"/>
</dbReference>
<feature type="signal peptide" evidence="10">
    <location>
        <begin position="1"/>
        <end position="18"/>
    </location>
</feature>
<comment type="subcellular location">
    <subcellularLocation>
        <location evidence="1">Endoplasmic reticulum membrane</location>
        <topology evidence="1">Single-pass type I membrane protein</topology>
    </subcellularLocation>
</comment>
<keyword evidence="9" id="KW-0472">Membrane</keyword>
<evidence type="ECO:0000256" key="4">
    <source>
        <dbReference type="ARBA" id="ARBA00017291"/>
    </source>
</evidence>
<evidence type="ECO:0000256" key="8">
    <source>
        <dbReference type="ARBA" id="ARBA00022989"/>
    </source>
</evidence>
<sequence length="193" mass="21997">MMYFLEVLLFYVVSVVVCERTPAIQGTWQSQSGQVITGTLFFEPGRELLKEPQLPGISYSFDARGHYELAAYVITLNNKNHGCPLATLTWQHGNYKFHKGKLILRPVVNDGRQLVSDPCGDEGLSEYKRFVEGETLEVDVRYDEIVGAYKLVLVDYLTGRKKQPMWLTLNVTNDTMLPTGVITSKKRKYVKKE</sequence>
<dbReference type="STRING" id="5486.A0A367Y1Q1"/>
<accession>A0A367Y1Q1</accession>
<dbReference type="GO" id="GO:0006458">
    <property type="term" value="P:'de novo' protein folding"/>
    <property type="evidence" value="ECO:0007669"/>
    <property type="project" value="InterPro"/>
</dbReference>
<evidence type="ECO:0000313" key="12">
    <source>
        <dbReference type="Proteomes" id="UP000253472"/>
    </source>
</evidence>
<keyword evidence="7" id="KW-0256">Endoplasmic reticulum</keyword>
<comment type="caution">
    <text evidence="11">The sequence shown here is derived from an EMBL/GenBank/DDBJ whole genome shotgun (WGS) entry which is preliminary data.</text>
</comment>
<evidence type="ECO:0000256" key="3">
    <source>
        <dbReference type="ARBA" id="ARBA00016195"/>
    </source>
</evidence>
<keyword evidence="8" id="KW-1133">Transmembrane helix</keyword>
<feature type="chain" id="PRO_5016892257" description="Protein ROT1" evidence="10">
    <location>
        <begin position="19"/>
        <end position="193"/>
    </location>
</feature>
<dbReference type="PANTHER" id="PTHR28090:SF1">
    <property type="entry name" value="PROTEIN ROT1"/>
    <property type="match status" value="1"/>
</dbReference>
<dbReference type="GO" id="GO:0005789">
    <property type="term" value="C:endoplasmic reticulum membrane"/>
    <property type="evidence" value="ECO:0007669"/>
    <property type="project" value="UniProtKB-SubCell"/>
</dbReference>
<evidence type="ECO:0000256" key="6">
    <source>
        <dbReference type="ARBA" id="ARBA00022729"/>
    </source>
</evidence>
<evidence type="ECO:0000256" key="9">
    <source>
        <dbReference type="ARBA" id="ARBA00023136"/>
    </source>
</evidence>
<dbReference type="EMBL" id="QLNQ01000027">
    <property type="protein sequence ID" value="RCK59480.1"/>
    <property type="molecule type" value="Genomic_DNA"/>
</dbReference>
<dbReference type="Pfam" id="PF10681">
    <property type="entry name" value="Rot1"/>
    <property type="match status" value="1"/>
</dbReference>
<evidence type="ECO:0000313" key="11">
    <source>
        <dbReference type="EMBL" id="RCK59480.1"/>
    </source>
</evidence>
<dbReference type="InterPro" id="IPR019623">
    <property type="entry name" value="Rot1"/>
</dbReference>
<dbReference type="Proteomes" id="UP000253472">
    <property type="component" value="Unassembled WGS sequence"/>
</dbReference>
<evidence type="ECO:0000256" key="7">
    <source>
        <dbReference type="ARBA" id="ARBA00022824"/>
    </source>
</evidence>
<proteinExistence type="inferred from homology"/>
<dbReference type="OrthoDB" id="5327821at2759"/>
<evidence type="ECO:0000256" key="10">
    <source>
        <dbReference type="SAM" id="SignalP"/>
    </source>
</evidence>
<dbReference type="AlphaFoldDB" id="A0A367Y1Q1"/>
<protein>
    <recommendedName>
        <fullName evidence="4">Protein ROT1</fullName>
    </recommendedName>
    <alternativeName>
        <fullName evidence="3">Protein rot1</fullName>
    </alternativeName>
</protein>